<dbReference type="Proteomes" id="UP000247409">
    <property type="component" value="Unassembled WGS sequence"/>
</dbReference>
<dbReference type="Pfam" id="PF17833">
    <property type="entry name" value="pre-PUA_NIP7"/>
    <property type="match status" value="1"/>
</dbReference>
<dbReference type="SUPFAM" id="SSF88697">
    <property type="entry name" value="PUA domain-like"/>
    <property type="match status" value="1"/>
</dbReference>
<dbReference type="Gene3D" id="3.10.450.220">
    <property type="match status" value="1"/>
</dbReference>
<comment type="caution">
    <text evidence="8">The sequence shown here is derived from an EMBL/GenBank/DDBJ whole genome shotgun (WGS) entry which is preliminary data.</text>
</comment>
<gene>
    <name evidence="8" type="ORF">BWQ96_08258</name>
</gene>
<dbReference type="Pfam" id="PF03657">
    <property type="entry name" value="UPF0113"/>
    <property type="match status" value="1"/>
</dbReference>
<dbReference type="OrthoDB" id="27490at2759"/>
<keyword evidence="5 6" id="KW-0539">Nucleus</keyword>
<evidence type="ECO:0000259" key="7">
    <source>
        <dbReference type="SMART" id="SM00359"/>
    </source>
</evidence>
<evidence type="ECO:0000313" key="9">
    <source>
        <dbReference type="Proteomes" id="UP000247409"/>
    </source>
</evidence>
<dbReference type="AlphaFoldDB" id="A0A2V3IIY3"/>
<feature type="domain" description="PUA" evidence="7">
    <location>
        <begin position="95"/>
        <end position="170"/>
    </location>
</feature>
<reference evidence="8 9" key="1">
    <citation type="journal article" date="2018" name="Mol. Biol. Evol.">
        <title>Analysis of the draft genome of the red seaweed Gracilariopsis chorda provides insights into genome size evolution in Rhodophyta.</title>
        <authorList>
            <person name="Lee J."/>
            <person name="Yang E.C."/>
            <person name="Graf L."/>
            <person name="Yang J.H."/>
            <person name="Qiu H."/>
            <person name="Zel Zion U."/>
            <person name="Chan C.X."/>
            <person name="Stephens T.G."/>
            <person name="Weber A.P.M."/>
            <person name="Boo G.H."/>
            <person name="Boo S.M."/>
            <person name="Kim K.M."/>
            <person name="Shin Y."/>
            <person name="Jung M."/>
            <person name="Lee S.J."/>
            <person name="Yim H.S."/>
            <person name="Lee J.H."/>
            <person name="Bhattacharya D."/>
            <person name="Yoon H.S."/>
        </authorList>
    </citation>
    <scope>NUCLEOTIDE SEQUENCE [LARGE SCALE GENOMIC DNA]</scope>
    <source>
        <strain evidence="8 9">SKKU-2015</strain>
        <tissue evidence="8">Whole body</tissue>
    </source>
</reference>
<evidence type="ECO:0000256" key="2">
    <source>
        <dbReference type="ARBA" id="ARBA00009895"/>
    </source>
</evidence>
<dbReference type="InterPro" id="IPR016686">
    <property type="entry name" value="Ribosomal_synth_fac_NIP7"/>
</dbReference>
<dbReference type="SMART" id="SM00359">
    <property type="entry name" value="PUA"/>
    <property type="match status" value="1"/>
</dbReference>
<name>A0A2V3IIY3_9FLOR</name>
<keyword evidence="9" id="KW-1185">Reference proteome</keyword>
<evidence type="ECO:0000256" key="6">
    <source>
        <dbReference type="PIRNR" id="PIRNR017190"/>
    </source>
</evidence>
<accession>A0A2V3IIY3</accession>
<comment type="subunit">
    <text evidence="6">Interacts with pre-ribosome complex.</text>
</comment>
<evidence type="ECO:0000256" key="4">
    <source>
        <dbReference type="ARBA" id="ARBA00022884"/>
    </source>
</evidence>
<evidence type="ECO:0000256" key="1">
    <source>
        <dbReference type="ARBA" id="ARBA00004604"/>
    </source>
</evidence>
<dbReference type="SUPFAM" id="SSF88802">
    <property type="entry name" value="Pre-PUA domain"/>
    <property type="match status" value="1"/>
</dbReference>
<dbReference type="STRING" id="448386.A0A2V3IIY3"/>
<keyword evidence="4 6" id="KW-0694">RNA-binding</keyword>
<dbReference type="Gene3D" id="2.30.130.10">
    <property type="entry name" value="PUA domain"/>
    <property type="match status" value="1"/>
</dbReference>
<sequence>MRPLTEEETTQVFEKLAKFIGTNIKQLIDAPEETHCFRLQNDRVYYVSERVMRLATNVARDNLASLGVCIGKFTHHKNFHIHISCLEYLGKYAKHKVWIKPSSEMSFLYGNHVLKTGLGRITENTDNGAGVVVYNMSDTPIGFGLAARSTIDCRKAAPTDIVVLNQADLGMYLRSEEKTPASAL</sequence>
<dbReference type="GO" id="GO:0042255">
    <property type="term" value="P:ribosome assembly"/>
    <property type="evidence" value="ECO:0007669"/>
    <property type="project" value="InterPro"/>
</dbReference>
<keyword evidence="3 6" id="KW-0690">Ribosome biogenesis</keyword>
<dbReference type="CDD" id="cd21146">
    <property type="entry name" value="Nip7_N_euk"/>
    <property type="match status" value="1"/>
</dbReference>
<dbReference type="GO" id="GO:0005730">
    <property type="term" value="C:nucleolus"/>
    <property type="evidence" value="ECO:0007669"/>
    <property type="project" value="UniProtKB-SubCell"/>
</dbReference>
<dbReference type="InterPro" id="IPR055359">
    <property type="entry name" value="Nip7_N_euk"/>
</dbReference>
<comment type="similarity">
    <text evidence="2 6">Belongs to the NIP7 family.</text>
</comment>
<dbReference type="InterPro" id="IPR002478">
    <property type="entry name" value="PUA"/>
</dbReference>
<dbReference type="InterPro" id="IPR005155">
    <property type="entry name" value="UPF0113_PUA"/>
</dbReference>
<dbReference type="InterPro" id="IPR040598">
    <property type="entry name" value="NIP7_N"/>
</dbReference>
<dbReference type="PANTHER" id="PTHR23415">
    <property type="entry name" value="CYCLIN-DEPENDENT KINASES REGULATORY SUBUNIT/60S RIBOSOME SUBUNIT BIOGENESIS PROTEIN NIP7"/>
    <property type="match status" value="1"/>
</dbReference>
<protein>
    <recommendedName>
        <fullName evidence="6">60S ribosome subunit biogenesis protein NIP7 homolog</fullName>
    </recommendedName>
</protein>
<dbReference type="InterPro" id="IPR036974">
    <property type="entry name" value="PUA_sf"/>
</dbReference>
<dbReference type="InterPro" id="IPR015947">
    <property type="entry name" value="PUA-like_sf"/>
</dbReference>
<organism evidence="8 9">
    <name type="scientific">Gracilariopsis chorda</name>
    <dbReference type="NCBI Taxonomy" id="448386"/>
    <lineage>
        <taxon>Eukaryota</taxon>
        <taxon>Rhodophyta</taxon>
        <taxon>Florideophyceae</taxon>
        <taxon>Rhodymeniophycidae</taxon>
        <taxon>Gracilariales</taxon>
        <taxon>Gracilariaceae</taxon>
        <taxon>Gracilariopsis</taxon>
    </lineage>
</organism>
<dbReference type="PROSITE" id="PS50890">
    <property type="entry name" value="PUA"/>
    <property type="match status" value="1"/>
</dbReference>
<dbReference type="PIRSF" id="PIRSF017190">
    <property type="entry name" value="Rbsml_synth_fac_NIP7"/>
    <property type="match status" value="1"/>
</dbReference>
<dbReference type="FunFam" id="2.30.130.10:FF:000002">
    <property type="entry name" value="60S ribosome subunit biogenesis protein NIP7 homolog"/>
    <property type="match status" value="1"/>
</dbReference>
<comment type="subcellular location">
    <subcellularLocation>
        <location evidence="1">Nucleus</location>
        <location evidence="1">Nucleolus</location>
    </subcellularLocation>
</comment>
<evidence type="ECO:0000256" key="5">
    <source>
        <dbReference type="ARBA" id="ARBA00023242"/>
    </source>
</evidence>
<dbReference type="FunFam" id="3.10.450.220:FF:000001">
    <property type="entry name" value="60S ribosome subunit biogenesis protein NIP7 homolog"/>
    <property type="match status" value="1"/>
</dbReference>
<dbReference type="EMBL" id="NBIV01000180">
    <property type="protein sequence ID" value="PXF42008.1"/>
    <property type="molecule type" value="Genomic_DNA"/>
</dbReference>
<evidence type="ECO:0000313" key="8">
    <source>
        <dbReference type="EMBL" id="PXF42008.1"/>
    </source>
</evidence>
<dbReference type="GO" id="GO:0003723">
    <property type="term" value="F:RNA binding"/>
    <property type="evidence" value="ECO:0007669"/>
    <property type="project" value="UniProtKB-KW"/>
</dbReference>
<evidence type="ECO:0000256" key="3">
    <source>
        <dbReference type="ARBA" id="ARBA00022517"/>
    </source>
</evidence>
<dbReference type="CDD" id="cd21151">
    <property type="entry name" value="PUA_Nip7-like"/>
    <property type="match status" value="1"/>
</dbReference>
<proteinExistence type="inferred from homology"/>
<comment type="function">
    <text evidence="6">Required for proper 27S pre-rRNA processing and 60S ribosome subunit assembly.</text>
</comment>